<dbReference type="HOGENOM" id="CLU_124044_1_0_3"/>
<dbReference type="Proteomes" id="UP000010475">
    <property type="component" value="Chromosome"/>
</dbReference>
<dbReference type="SMART" id="SM00317">
    <property type="entry name" value="SET"/>
    <property type="match status" value="1"/>
</dbReference>
<accession>K9X483</accession>
<protein>
    <submittedName>
        <fullName evidence="2">SET domain-containing protein</fullName>
    </submittedName>
</protein>
<dbReference type="CDD" id="cd10540">
    <property type="entry name" value="SET_SpSet7-like"/>
    <property type="match status" value="1"/>
</dbReference>
<dbReference type="KEGG" id="csg:Cylst_5450"/>
<dbReference type="PIRSF" id="PIRSF022536">
    <property type="entry name" value="A612L_SET"/>
    <property type="match status" value="1"/>
</dbReference>
<dbReference type="SUPFAM" id="SSF82199">
    <property type="entry name" value="SET domain"/>
    <property type="match status" value="1"/>
</dbReference>
<evidence type="ECO:0000313" key="2">
    <source>
        <dbReference type="EMBL" id="AFZ27465.1"/>
    </source>
</evidence>
<sequence>MLVVRDTEAKGRGIFAHKDFAKGEVIEKACVIVIPKEQVKLITHTVLFNYYFNWHGESGAIALGLASLFNHSYHPNALYVKNFAKRVIEVIAYQDIAEGEEVTVNYNGVVDDVTPVWFDAVE</sequence>
<evidence type="ECO:0000313" key="3">
    <source>
        <dbReference type="Proteomes" id="UP000010475"/>
    </source>
</evidence>
<dbReference type="Gene3D" id="2.170.270.10">
    <property type="entry name" value="SET domain"/>
    <property type="match status" value="1"/>
</dbReference>
<name>K9X483_9NOST</name>
<dbReference type="Pfam" id="PF00856">
    <property type="entry name" value="SET"/>
    <property type="match status" value="1"/>
</dbReference>
<dbReference type="PROSITE" id="PS50280">
    <property type="entry name" value="SET"/>
    <property type="match status" value="1"/>
</dbReference>
<feature type="domain" description="SET" evidence="1">
    <location>
        <begin position="1"/>
        <end position="107"/>
    </location>
</feature>
<dbReference type="InterPro" id="IPR001214">
    <property type="entry name" value="SET_dom"/>
</dbReference>
<proteinExistence type="predicted"/>
<gene>
    <name evidence="2" type="ORF">Cylst_5450</name>
</gene>
<reference evidence="2 3" key="1">
    <citation type="submission" date="2012-06" db="EMBL/GenBank/DDBJ databases">
        <title>Finished chromosome of genome of Cylindrospermum stagnale PCC 7417.</title>
        <authorList>
            <consortium name="US DOE Joint Genome Institute"/>
            <person name="Gugger M."/>
            <person name="Coursin T."/>
            <person name="Rippka R."/>
            <person name="Tandeau De Marsac N."/>
            <person name="Huntemann M."/>
            <person name="Wei C.-L."/>
            <person name="Han J."/>
            <person name="Detter J.C."/>
            <person name="Han C."/>
            <person name="Tapia R."/>
            <person name="Chen A."/>
            <person name="Kyrpides N."/>
            <person name="Mavromatis K."/>
            <person name="Markowitz V."/>
            <person name="Szeto E."/>
            <person name="Ivanova N."/>
            <person name="Pagani I."/>
            <person name="Pati A."/>
            <person name="Goodwin L."/>
            <person name="Nordberg H.P."/>
            <person name="Cantor M.N."/>
            <person name="Hua S.X."/>
            <person name="Woyke T."/>
            <person name="Kerfeld C.A."/>
        </authorList>
    </citation>
    <scope>NUCLEOTIDE SEQUENCE [LARGE SCALE GENOMIC DNA]</scope>
    <source>
        <strain evidence="2 3">PCC 7417</strain>
    </source>
</reference>
<dbReference type="AlphaFoldDB" id="K9X483"/>
<evidence type="ECO:0000259" key="1">
    <source>
        <dbReference type="PROSITE" id="PS50280"/>
    </source>
</evidence>
<dbReference type="RefSeq" id="WP_015210700.1">
    <property type="nucleotide sequence ID" value="NC_019757.1"/>
</dbReference>
<dbReference type="PATRIC" id="fig|56107.3.peg.5993"/>
<dbReference type="EMBL" id="CP003642">
    <property type="protein sequence ID" value="AFZ27465.1"/>
    <property type="molecule type" value="Genomic_DNA"/>
</dbReference>
<dbReference type="InterPro" id="IPR009207">
    <property type="entry name" value="SET7_MeTrfase"/>
</dbReference>
<dbReference type="GO" id="GO:0062122">
    <property type="term" value="F:histone H3K37 methyltransferase activity"/>
    <property type="evidence" value="ECO:0007669"/>
    <property type="project" value="InterPro"/>
</dbReference>
<keyword evidence="3" id="KW-1185">Reference proteome</keyword>
<dbReference type="OrthoDB" id="279507at2"/>
<dbReference type="STRING" id="56107.Cylst_5450"/>
<dbReference type="InterPro" id="IPR046341">
    <property type="entry name" value="SET_dom_sf"/>
</dbReference>
<dbReference type="eggNOG" id="COG2940">
    <property type="taxonomic scope" value="Bacteria"/>
</dbReference>
<organism evidence="2 3">
    <name type="scientific">Cylindrospermum stagnale PCC 7417</name>
    <dbReference type="NCBI Taxonomy" id="56107"/>
    <lineage>
        <taxon>Bacteria</taxon>
        <taxon>Bacillati</taxon>
        <taxon>Cyanobacteriota</taxon>
        <taxon>Cyanophyceae</taxon>
        <taxon>Nostocales</taxon>
        <taxon>Nostocaceae</taxon>
        <taxon>Cylindrospermum</taxon>
    </lineage>
</organism>